<dbReference type="RefSeq" id="WP_072865830.1">
    <property type="nucleotide sequence ID" value="NZ_FQUI01000042.1"/>
</dbReference>
<evidence type="ECO:0000256" key="1">
    <source>
        <dbReference type="ARBA" id="ARBA00023125"/>
    </source>
</evidence>
<evidence type="ECO:0000259" key="3">
    <source>
        <dbReference type="PROSITE" id="PS50977"/>
    </source>
</evidence>
<dbReference type="GO" id="GO:0003677">
    <property type="term" value="F:DNA binding"/>
    <property type="evidence" value="ECO:0007669"/>
    <property type="project" value="UniProtKB-UniRule"/>
</dbReference>
<protein>
    <submittedName>
        <fullName evidence="4">Transcriptional regulator, TetR family</fullName>
    </submittedName>
</protein>
<dbReference type="EMBL" id="FQUI01000042">
    <property type="protein sequence ID" value="SHF17739.1"/>
    <property type="molecule type" value="Genomic_DNA"/>
</dbReference>
<reference evidence="4" key="1">
    <citation type="submission" date="2016-11" db="EMBL/GenBank/DDBJ databases">
        <authorList>
            <person name="Varghese N."/>
            <person name="Submissions S."/>
        </authorList>
    </citation>
    <scope>NUCLEOTIDE SEQUENCE [LARGE SCALE GENOMIC DNA]</scope>
    <source>
        <strain evidence="4">DSM 16785</strain>
    </source>
</reference>
<dbReference type="InterPro" id="IPR009057">
    <property type="entry name" value="Homeodomain-like_sf"/>
</dbReference>
<dbReference type="InterPro" id="IPR023772">
    <property type="entry name" value="DNA-bd_HTH_TetR-type_CS"/>
</dbReference>
<name>A0A1M4ZI65_MARH1</name>
<dbReference type="AlphaFoldDB" id="A0A1M4ZI65"/>
<dbReference type="PANTHER" id="PTHR43479">
    <property type="entry name" value="ACREF/ENVCD OPERON REPRESSOR-RELATED"/>
    <property type="match status" value="1"/>
</dbReference>
<proteinExistence type="predicted"/>
<dbReference type="STRING" id="1122195.SAMN02745164_01942"/>
<dbReference type="SUPFAM" id="SSF46689">
    <property type="entry name" value="Homeodomain-like"/>
    <property type="match status" value="1"/>
</dbReference>
<keyword evidence="1 2" id="KW-0238">DNA-binding</keyword>
<dbReference type="SUPFAM" id="SSF48498">
    <property type="entry name" value="Tetracyclin repressor-like, C-terminal domain"/>
    <property type="match status" value="1"/>
</dbReference>
<dbReference type="InterPro" id="IPR001647">
    <property type="entry name" value="HTH_TetR"/>
</dbReference>
<keyword evidence="5" id="KW-1185">Reference proteome</keyword>
<dbReference type="Gene3D" id="1.10.357.10">
    <property type="entry name" value="Tetracycline Repressor, domain 2"/>
    <property type="match status" value="1"/>
</dbReference>
<dbReference type="PROSITE" id="PS01081">
    <property type="entry name" value="HTH_TETR_1"/>
    <property type="match status" value="1"/>
</dbReference>
<feature type="domain" description="HTH tetR-type" evidence="3">
    <location>
        <begin position="11"/>
        <end position="71"/>
    </location>
</feature>
<dbReference type="InterPro" id="IPR036271">
    <property type="entry name" value="Tet_transcr_reg_TetR-rel_C_sf"/>
</dbReference>
<evidence type="ECO:0000256" key="2">
    <source>
        <dbReference type="PROSITE-ProRule" id="PRU00335"/>
    </source>
</evidence>
<dbReference type="PROSITE" id="PS50977">
    <property type="entry name" value="HTH_TETR_2"/>
    <property type="match status" value="1"/>
</dbReference>
<comment type="caution">
    <text evidence="4">The sequence shown here is derived from an EMBL/GenBank/DDBJ whole genome shotgun (WGS) entry which is preliminary data.</text>
</comment>
<organism evidence="4 5">
    <name type="scientific">Marinitoga hydrogenitolerans (strain DSM 16785 / JCM 12826 / AT1271)</name>
    <dbReference type="NCBI Taxonomy" id="1122195"/>
    <lineage>
        <taxon>Bacteria</taxon>
        <taxon>Thermotogati</taxon>
        <taxon>Thermotogota</taxon>
        <taxon>Thermotogae</taxon>
        <taxon>Petrotogales</taxon>
        <taxon>Petrotogaceae</taxon>
        <taxon>Marinitoga</taxon>
    </lineage>
</organism>
<accession>A0A1M4ZI65</accession>
<sequence length="214" mass="25332">MPKKTFFNLPEKKRKRIIDAAIKEFSIYSFSKSSVNRIVKNSKISKGSFYQYFENKKDLYKYIIDLIAETKLKYLNDIINKNIDKIDIFSLMKNMTDVSLKFIKDFPEFAQIGYLFLNEDEQFIEEITGNLNNKGEKMIFSLLKQAQEKGEIYENIDLKFTSFLILNLNNSILEYIKKHKTDLSWDEMADLSNQIIFIFENGIKKKEGNYDKNK</sequence>
<dbReference type="OrthoDB" id="9812484at2"/>
<dbReference type="PRINTS" id="PR00455">
    <property type="entry name" value="HTHTETR"/>
</dbReference>
<dbReference type="PANTHER" id="PTHR43479:SF11">
    <property type="entry name" value="ACREF_ENVCD OPERON REPRESSOR-RELATED"/>
    <property type="match status" value="1"/>
</dbReference>
<dbReference type="Pfam" id="PF00440">
    <property type="entry name" value="TetR_N"/>
    <property type="match status" value="1"/>
</dbReference>
<dbReference type="Proteomes" id="UP000184334">
    <property type="component" value="Unassembled WGS sequence"/>
</dbReference>
<feature type="DNA-binding region" description="H-T-H motif" evidence="2">
    <location>
        <begin position="34"/>
        <end position="53"/>
    </location>
</feature>
<evidence type="ECO:0000313" key="4">
    <source>
        <dbReference type="EMBL" id="SHF17739.1"/>
    </source>
</evidence>
<dbReference type="InterPro" id="IPR050624">
    <property type="entry name" value="HTH-type_Tx_Regulator"/>
</dbReference>
<evidence type="ECO:0000313" key="5">
    <source>
        <dbReference type="Proteomes" id="UP000184334"/>
    </source>
</evidence>
<gene>
    <name evidence="4" type="ORF">SAMN02745164_01942</name>
</gene>